<name>A0A3C1KJ13_9GAMM</name>
<feature type="coiled-coil region" evidence="1">
    <location>
        <begin position="122"/>
        <end position="149"/>
    </location>
</feature>
<sequence length="217" mass="24827">MQLVGAALFTCLVAQATAQGGNLYRYRNDQDVVVVDDSVPPEFVARGYEVLNERGAVIRVVPRVLTPEELADATLQTRLEEAAAREEQRLRKWDQTLLLRYSSIEDIEAHRDRALADLRLRVGILKSNRRNFKQQIENYQSQAADLERRGYEVDEARLKAIASLQKELAATDRQIADRNVEVEEVRASFEADIERFKMLEEAVRLRRELSSRAAQAD</sequence>
<proteinExistence type="predicted"/>
<gene>
    <name evidence="2" type="ORF">DCP75_03000</name>
</gene>
<dbReference type="EMBL" id="DMND01000052">
    <property type="protein sequence ID" value="HAN26687.1"/>
    <property type="molecule type" value="Genomic_DNA"/>
</dbReference>
<dbReference type="Proteomes" id="UP000259273">
    <property type="component" value="Unassembled WGS sequence"/>
</dbReference>
<dbReference type="AlphaFoldDB" id="A0A3C1KJ13"/>
<evidence type="ECO:0008006" key="4">
    <source>
        <dbReference type="Google" id="ProtNLM"/>
    </source>
</evidence>
<accession>A0A3C1KJ13</accession>
<comment type="caution">
    <text evidence="2">The sequence shown here is derived from an EMBL/GenBank/DDBJ whole genome shotgun (WGS) entry which is preliminary data.</text>
</comment>
<dbReference type="STRING" id="1121937.GCA_000423125_02421"/>
<evidence type="ECO:0000256" key="1">
    <source>
        <dbReference type="SAM" id="Coils"/>
    </source>
</evidence>
<evidence type="ECO:0000313" key="3">
    <source>
        <dbReference type="Proteomes" id="UP000259273"/>
    </source>
</evidence>
<organism evidence="2 3">
    <name type="scientific">Haliea salexigens</name>
    <dbReference type="NCBI Taxonomy" id="287487"/>
    <lineage>
        <taxon>Bacteria</taxon>
        <taxon>Pseudomonadati</taxon>
        <taxon>Pseudomonadota</taxon>
        <taxon>Gammaproteobacteria</taxon>
        <taxon>Cellvibrionales</taxon>
        <taxon>Halieaceae</taxon>
        <taxon>Haliea</taxon>
    </lineage>
</organism>
<protein>
    <recommendedName>
        <fullName evidence="4">DUF4124 domain-containing protein</fullName>
    </recommendedName>
</protein>
<reference evidence="2 3" key="1">
    <citation type="journal article" date="2018" name="Nat. Biotechnol.">
        <title>A standardized bacterial taxonomy based on genome phylogeny substantially revises the tree of life.</title>
        <authorList>
            <person name="Parks D.H."/>
            <person name="Chuvochina M."/>
            <person name="Waite D.W."/>
            <person name="Rinke C."/>
            <person name="Skarshewski A."/>
            <person name="Chaumeil P.A."/>
            <person name="Hugenholtz P."/>
        </authorList>
    </citation>
    <scope>NUCLEOTIDE SEQUENCE [LARGE SCALE GENOMIC DNA]</scope>
    <source>
        <strain evidence="2">UBA9158</strain>
    </source>
</reference>
<evidence type="ECO:0000313" key="2">
    <source>
        <dbReference type="EMBL" id="HAN26687.1"/>
    </source>
</evidence>
<keyword evidence="1" id="KW-0175">Coiled coil</keyword>